<name>A0A212R444_9PROT</name>
<feature type="region of interest" description="Disordered" evidence="7">
    <location>
        <begin position="304"/>
        <end position="337"/>
    </location>
</feature>
<keyword evidence="4 9" id="KW-0808">Transferase</keyword>
<dbReference type="PANTHER" id="PTHR30606:SF9">
    <property type="entry name" value="LIPID A BIOSYNTHESIS LAUROYLTRANSFERASE"/>
    <property type="match status" value="1"/>
</dbReference>
<dbReference type="RefSeq" id="WP_088561191.1">
    <property type="nucleotide sequence ID" value="NZ_FYEH01000005.1"/>
</dbReference>
<keyword evidence="6 9" id="KW-0012">Acyltransferase</keyword>
<keyword evidence="10" id="KW-1185">Reference proteome</keyword>
<proteinExistence type="predicted"/>
<dbReference type="Pfam" id="PF03279">
    <property type="entry name" value="Lip_A_acyltrans"/>
    <property type="match status" value="1"/>
</dbReference>
<keyword evidence="2" id="KW-1003">Cell membrane</keyword>
<sequence>MNTEWSRKKERGNRFVLRLMAWLTVHLGWRFGHTLLYPITLYFLLASDRRASRQFLATALGRKPGWLDLFRHYFTFASTIFDRAFVLQSRLEGYKIEVEGMDMVRAWIAKGQGCLLLGAHLGSFEILRALADQASEIGCPVPVKVLMYAENSTYANEVFAALNPARLDDIIQIGTPDAMLRVKEELDRGALVGMLGDRVPAGEKVEKAMFMGRPAYFAIGPFILAAILKVPVILFHGILRGGRHYEIRFELLTERLTLGRDTRQTDLAHWVQLYADKLAARALEAPYNWFNFYDFWSTGAAPASDSPSTPAHDVLAPHPEPRPALAAHADSPRPGAECADLKHRAAHGAPGGHFL</sequence>
<keyword evidence="3" id="KW-0997">Cell inner membrane</keyword>
<dbReference type="CDD" id="cd07984">
    <property type="entry name" value="LPLAT_LABLAT-like"/>
    <property type="match status" value="1"/>
</dbReference>
<dbReference type="GO" id="GO:0005886">
    <property type="term" value="C:plasma membrane"/>
    <property type="evidence" value="ECO:0007669"/>
    <property type="project" value="UniProtKB-SubCell"/>
</dbReference>
<keyword evidence="8" id="KW-1133">Transmembrane helix</keyword>
<evidence type="ECO:0000256" key="7">
    <source>
        <dbReference type="SAM" id="MobiDB-lite"/>
    </source>
</evidence>
<feature type="transmembrane region" description="Helical" evidence="8">
    <location>
        <begin position="215"/>
        <end position="239"/>
    </location>
</feature>
<feature type="transmembrane region" description="Helical" evidence="8">
    <location>
        <begin position="20"/>
        <end position="45"/>
    </location>
</feature>
<dbReference type="GO" id="GO:0016746">
    <property type="term" value="F:acyltransferase activity"/>
    <property type="evidence" value="ECO:0007669"/>
    <property type="project" value="UniProtKB-KW"/>
</dbReference>
<dbReference type="InterPro" id="IPR014548">
    <property type="entry name" value="Ac_Trasf"/>
</dbReference>
<dbReference type="EMBL" id="FYEH01000005">
    <property type="protein sequence ID" value="SNB66777.1"/>
    <property type="molecule type" value="Genomic_DNA"/>
</dbReference>
<evidence type="ECO:0000256" key="1">
    <source>
        <dbReference type="ARBA" id="ARBA00004533"/>
    </source>
</evidence>
<evidence type="ECO:0000256" key="2">
    <source>
        <dbReference type="ARBA" id="ARBA00022475"/>
    </source>
</evidence>
<dbReference type="PANTHER" id="PTHR30606">
    <property type="entry name" value="LIPID A BIOSYNTHESIS LAUROYL ACYLTRANSFERASE"/>
    <property type="match status" value="1"/>
</dbReference>
<evidence type="ECO:0000256" key="8">
    <source>
        <dbReference type="SAM" id="Phobius"/>
    </source>
</evidence>
<evidence type="ECO:0000256" key="5">
    <source>
        <dbReference type="ARBA" id="ARBA00023136"/>
    </source>
</evidence>
<evidence type="ECO:0000313" key="10">
    <source>
        <dbReference type="Proteomes" id="UP000197065"/>
    </source>
</evidence>
<keyword evidence="5 8" id="KW-0472">Membrane</keyword>
<reference evidence="9 10" key="1">
    <citation type="submission" date="2017-06" db="EMBL/GenBank/DDBJ databases">
        <authorList>
            <person name="Kim H.J."/>
            <person name="Triplett B.A."/>
        </authorList>
    </citation>
    <scope>NUCLEOTIDE SEQUENCE [LARGE SCALE GENOMIC DNA]</scope>
    <source>
        <strain evidence="9 10">B29T1</strain>
    </source>
</reference>
<accession>A0A212R444</accession>
<evidence type="ECO:0000313" key="9">
    <source>
        <dbReference type="EMBL" id="SNB66777.1"/>
    </source>
</evidence>
<evidence type="ECO:0000256" key="4">
    <source>
        <dbReference type="ARBA" id="ARBA00022679"/>
    </source>
</evidence>
<keyword evidence="8" id="KW-0812">Transmembrane</keyword>
<evidence type="ECO:0000256" key="6">
    <source>
        <dbReference type="ARBA" id="ARBA00023315"/>
    </source>
</evidence>
<organism evidence="9 10">
    <name type="scientific">Arboricoccus pini</name>
    <dbReference type="NCBI Taxonomy" id="1963835"/>
    <lineage>
        <taxon>Bacteria</taxon>
        <taxon>Pseudomonadati</taxon>
        <taxon>Pseudomonadota</taxon>
        <taxon>Alphaproteobacteria</taxon>
        <taxon>Geminicoccales</taxon>
        <taxon>Geminicoccaceae</taxon>
        <taxon>Arboricoccus</taxon>
    </lineage>
</organism>
<dbReference type="InterPro" id="IPR004960">
    <property type="entry name" value="LipA_acyltrans"/>
</dbReference>
<dbReference type="AlphaFoldDB" id="A0A212R444"/>
<dbReference type="Proteomes" id="UP000197065">
    <property type="component" value="Unassembled WGS sequence"/>
</dbReference>
<protein>
    <submittedName>
        <fullName evidence="9">Predicted acyltransferase, LPLAT superfamily</fullName>
    </submittedName>
</protein>
<dbReference type="OrthoDB" id="9808633at2"/>
<dbReference type="PIRSF" id="PIRSF028561">
    <property type="entry name" value="Ac_Trasf"/>
    <property type="match status" value="1"/>
</dbReference>
<evidence type="ECO:0000256" key="3">
    <source>
        <dbReference type="ARBA" id="ARBA00022519"/>
    </source>
</evidence>
<comment type="subcellular location">
    <subcellularLocation>
        <location evidence="1">Cell inner membrane</location>
    </subcellularLocation>
</comment>
<dbReference type="GO" id="GO:0009247">
    <property type="term" value="P:glycolipid biosynthetic process"/>
    <property type="evidence" value="ECO:0007669"/>
    <property type="project" value="UniProtKB-ARBA"/>
</dbReference>
<gene>
    <name evidence="9" type="ORF">SAMN07250955_105187</name>
</gene>